<dbReference type="Gene3D" id="3.40.800.10">
    <property type="entry name" value="Ureohydrolase domain"/>
    <property type="match status" value="1"/>
</dbReference>
<gene>
    <name evidence="4" type="ORF">FZC37_00375</name>
</gene>
<comment type="similarity">
    <text evidence="3">Belongs to the arginase family.</text>
</comment>
<dbReference type="InterPro" id="IPR006035">
    <property type="entry name" value="Ureohydrolase"/>
</dbReference>
<reference evidence="4 5" key="1">
    <citation type="submission" date="2019-08" db="EMBL/GenBank/DDBJ databases">
        <title>Highly reduced genomes of protist endosymbionts show evolutionary convergence.</title>
        <authorList>
            <person name="George E."/>
            <person name="Husnik F."/>
            <person name="Tashyreva D."/>
            <person name="Prokopchuk G."/>
            <person name="Horak A."/>
            <person name="Kwong W.K."/>
            <person name="Lukes J."/>
            <person name="Keeling P.J."/>
        </authorList>
    </citation>
    <scope>NUCLEOTIDE SEQUENCE [LARGE SCALE GENOMIC DNA]</scope>
    <source>
        <strain evidence="4">1621</strain>
    </source>
</reference>
<dbReference type="InterPro" id="IPR023696">
    <property type="entry name" value="Ureohydrolase_dom_sf"/>
</dbReference>
<dbReference type="SUPFAM" id="SSF52768">
    <property type="entry name" value="Arginase/deacetylase"/>
    <property type="match status" value="1"/>
</dbReference>
<dbReference type="Pfam" id="PF00491">
    <property type="entry name" value="Arginase"/>
    <property type="match status" value="1"/>
</dbReference>
<keyword evidence="1" id="KW-0479">Metal-binding</keyword>
<dbReference type="RefSeq" id="WP_148951760.1">
    <property type="nucleotide sequence ID" value="NZ_CP043312.1"/>
</dbReference>
<dbReference type="EMBL" id="CP043312">
    <property type="protein sequence ID" value="QEK39399.1"/>
    <property type="molecule type" value="Genomic_DNA"/>
</dbReference>
<evidence type="ECO:0000313" key="4">
    <source>
        <dbReference type="EMBL" id="QEK39399.1"/>
    </source>
</evidence>
<dbReference type="GO" id="GO:0033389">
    <property type="term" value="P:putrescine biosynthetic process from arginine, via agmatine"/>
    <property type="evidence" value="ECO:0007669"/>
    <property type="project" value="TreeGrafter"/>
</dbReference>
<organism evidence="4 5">
    <name type="scientific">Candidatus Sneabacter namystus</name>
    <dbReference type="NCBI Taxonomy" id="2601646"/>
    <lineage>
        <taxon>Bacteria</taxon>
        <taxon>Pseudomonadati</taxon>
        <taxon>Pseudomonadota</taxon>
        <taxon>Alphaproteobacteria</taxon>
        <taxon>Rickettsiales</taxon>
        <taxon>Rickettsiaceae</taxon>
        <taxon>Rickettsieae</taxon>
        <taxon>Candidatus Sneabacter</taxon>
    </lineage>
</organism>
<evidence type="ECO:0000256" key="1">
    <source>
        <dbReference type="ARBA" id="ARBA00022723"/>
    </source>
</evidence>
<name>A0A5C0UI17_9RICK</name>
<evidence type="ECO:0000313" key="5">
    <source>
        <dbReference type="Proteomes" id="UP000323844"/>
    </source>
</evidence>
<evidence type="ECO:0000256" key="2">
    <source>
        <dbReference type="ARBA" id="ARBA00022801"/>
    </source>
</evidence>
<dbReference type="Proteomes" id="UP000323844">
    <property type="component" value="Chromosome"/>
</dbReference>
<dbReference type="AlphaFoldDB" id="A0A5C0UI17"/>
<protein>
    <recommendedName>
        <fullName evidence="6">Arginase</fullName>
    </recommendedName>
</protein>
<evidence type="ECO:0000256" key="3">
    <source>
        <dbReference type="PROSITE-ProRule" id="PRU00742"/>
    </source>
</evidence>
<dbReference type="PANTHER" id="PTHR11358:SF26">
    <property type="entry name" value="GUANIDINO ACID HYDROLASE, MITOCHONDRIAL"/>
    <property type="match status" value="1"/>
</dbReference>
<dbReference type="OrthoDB" id="9788689at2"/>
<sequence>MSLYKFSSFNRTIEGEEGVILHNTITRRSVGYGSDVEKVKDQILQQQVRTLESDVDKLLLQIIAAELLDRGAIVPVEHVNREEEYLNSLSAPILPEYGFFGCKVAKVQSIKDESNLIACFGVPCDVGASKPGSRYGPRLLRGRSKDMNFRGGRPILLDLFNKNTVSFDKLVDLGDVTSTRGNVQQWIANVRALLAKIPTACIPCMIGGDHSLTYAAVTHLWDTGKRFSLVQLDHHLDIQLWGKFKDNKPEYLDDLSHGNFVSWVKYQIPDIDILNIGASRYQSFSDISSDQVNQYINTVCKVISDFEVQNCEITSIIEKLPQDQDIYLSIDIDAINSIFIRSNTGFPGHTGICLDKFVSIVHFLTTKNNVIGLDLMEHGVSNNHENHYSSSTILANILINIICNINFH</sequence>
<dbReference type="PROSITE" id="PS51409">
    <property type="entry name" value="ARGINASE_2"/>
    <property type="match status" value="1"/>
</dbReference>
<dbReference type="GO" id="GO:0046872">
    <property type="term" value="F:metal ion binding"/>
    <property type="evidence" value="ECO:0007669"/>
    <property type="project" value="UniProtKB-KW"/>
</dbReference>
<evidence type="ECO:0008006" key="6">
    <source>
        <dbReference type="Google" id="ProtNLM"/>
    </source>
</evidence>
<keyword evidence="2" id="KW-0378">Hydrolase</keyword>
<keyword evidence="5" id="KW-1185">Reference proteome</keyword>
<accession>A0A5C0UI17</accession>
<dbReference type="GO" id="GO:0008783">
    <property type="term" value="F:agmatinase activity"/>
    <property type="evidence" value="ECO:0007669"/>
    <property type="project" value="TreeGrafter"/>
</dbReference>
<dbReference type="KEGG" id="snay:FZC37_00375"/>
<dbReference type="PANTHER" id="PTHR11358">
    <property type="entry name" value="ARGINASE/AGMATINASE"/>
    <property type="match status" value="1"/>
</dbReference>
<proteinExistence type="inferred from homology"/>